<dbReference type="RefSeq" id="WP_089369459.1">
    <property type="nucleotide sequence ID" value="NZ_BMEP01000002.1"/>
</dbReference>
<keyword evidence="3" id="KW-1185">Reference proteome</keyword>
<protein>
    <submittedName>
        <fullName evidence="2">Uncharacterized protein</fullName>
    </submittedName>
</protein>
<feature type="transmembrane region" description="Helical" evidence="1">
    <location>
        <begin position="41"/>
        <end position="60"/>
    </location>
</feature>
<dbReference type="Proteomes" id="UP000198379">
    <property type="component" value="Unassembled WGS sequence"/>
</dbReference>
<name>A0A238VNJ7_9FLAO</name>
<gene>
    <name evidence="2" type="ORF">SAMN06265376_10181</name>
</gene>
<dbReference type="EMBL" id="FZNY01000001">
    <property type="protein sequence ID" value="SNR35717.1"/>
    <property type="molecule type" value="Genomic_DNA"/>
</dbReference>
<organism evidence="2 3">
    <name type="scientific">Dokdonia pacifica</name>
    <dbReference type="NCBI Taxonomy" id="1627892"/>
    <lineage>
        <taxon>Bacteria</taxon>
        <taxon>Pseudomonadati</taxon>
        <taxon>Bacteroidota</taxon>
        <taxon>Flavobacteriia</taxon>
        <taxon>Flavobacteriales</taxon>
        <taxon>Flavobacteriaceae</taxon>
        <taxon>Dokdonia</taxon>
    </lineage>
</organism>
<keyword evidence="1" id="KW-1133">Transmembrane helix</keyword>
<keyword evidence="1" id="KW-0472">Membrane</keyword>
<accession>A0A238VNJ7</accession>
<proteinExistence type="predicted"/>
<reference evidence="2 3" key="1">
    <citation type="submission" date="2017-06" db="EMBL/GenBank/DDBJ databases">
        <authorList>
            <person name="Kim H.J."/>
            <person name="Triplett B.A."/>
        </authorList>
    </citation>
    <scope>NUCLEOTIDE SEQUENCE [LARGE SCALE GENOMIC DNA]</scope>
    <source>
        <strain evidence="2 3">DSM 25597</strain>
    </source>
</reference>
<sequence>MTSIVLNPLLAILSVIILWKILAWFYKKQNYNQTNYKRLEYYWVFAGMIGLITLVSGNNINHTKREINSLNREINLTHRNILLSMDNNSNCWTYSRTSNSPIDIEDRQEDKDAYCIWSQKMVISINQYKKKEYEHFDKVDIEKLVFKTDQVIENYNEDLQRIVALQDLIKVRKDKNEKIGLYITIGQILDVLGAFCLIVAFAIRLSIITYNVKESKKIFG</sequence>
<evidence type="ECO:0000256" key="1">
    <source>
        <dbReference type="SAM" id="Phobius"/>
    </source>
</evidence>
<keyword evidence="1" id="KW-0812">Transmembrane</keyword>
<feature type="transmembrane region" description="Helical" evidence="1">
    <location>
        <begin position="179"/>
        <end position="203"/>
    </location>
</feature>
<evidence type="ECO:0000313" key="2">
    <source>
        <dbReference type="EMBL" id="SNR35717.1"/>
    </source>
</evidence>
<dbReference type="AlphaFoldDB" id="A0A238VNJ7"/>
<feature type="transmembrane region" description="Helical" evidence="1">
    <location>
        <begin position="7"/>
        <end position="26"/>
    </location>
</feature>
<evidence type="ECO:0000313" key="3">
    <source>
        <dbReference type="Proteomes" id="UP000198379"/>
    </source>
</evidence>